<evidence type="ECO:0000313" key="10">
    <source>
        <dbReference type="Proteomes" id="UP000054279"/>
    </source>
</evidence>
<dbReference type="AlphaFoldDB" id="A0A0C9U9S9"/>
<keyword evidence="3" id="KW-0378">Hydrolase</keyword>
<dbReference type="HOGENOM" id="CLU_002162_0_1_1"/>
<dbReference type="SMART" id="SM00796">
    <property type="entry name" value="AHS1"/>
    <property type="match status" value="1"/>
</dbReference>
<keyword evidence="2 6" id="KW-0547">Nucleotide-binding</keyword>
<gene>
    <name evidence="9" type="ORF">M422DRAFT_273169</name>
</gene>
<dbReference type="Gene3D" id="2.40.100.10">
    <property type="entry name" value="Cyclophilin-like"/>
    <property type="match status" value="2"/>
</dbReference>
<proteinExistence type="predicted"/>
<protein>
    <recommendedName>
        <fullName evidence="11">Urea carboxylase</fullName>
    </recommendedName>
</protein>
<evidence type="ECO:0000256" key="5">
    <source>
        <dbReference type="ARBA" id="ARBA00023267"/>
    </source>
</evidence>
<keyword evidence="4 6" id="KW-0067">ATP-binding</keyword>
<dbReference type="InterPro" id="IPR016185">
    <property type="entry name" value="PreATP-grasp_dom_sf"/>
</dbReference>
<dbReference type="SUPFAM" id="SSF50891">
    <property type="entry name" value="Cyclophilin-like"/>
    <property type="match status" value="2"/>
</dbReference>
<keyword evidence="1" id="KW-0436">Ligase</keyword>
<dbReference type="SMART" id="SM00878">
    <property type="entry name" value="Biotin_carb_C"/>
    <property type="match status" value="1"/>
</dbReference>
<feature type="domain" description="Biotin carboxylation" evidence="8">
    <location>
        <begin position="11"/>
        <end position="496"/>
    </location>
</feature>
<dbReference type="Proteomes" id="UP000054279">
    <property type="component" value="Unassembled WGS sequence"/>
</dbReference>
<organism evidence="9 10">
    <name type="scientific">Sphaerobolus stellatus (strain SS14)</name>
    <dbReference type="NCBI Taxonomy" id="990650"/>
    <lineage>
        <taxon>Eukaryota</taxon>
        <taxon>Fungi</taxon>
        <taxon>Dikarya</taxon>
        <taxon>Basidiomycota</taxon>
        <taxon>Agaricomycotina</taxon>
        <taxon>Agaricomycetes</taxon>
        <taxon>Phallomycetidae</taxon>
        <taxon>Geastrales</taxon>
        <taxon>Sphaerobolaceae</taxon>
        <taxon>Sphaerobolus</taxon>
    </lineage>
</organism>
<reference evidence="9 10" key="1">
    <citation type="submission" date="2014-06" db="EMBL/GenBank/DDBJ databases">
        <title>Evolutionary Origins and Diversification of the Mycorrhizal Mutualists.</title>
        <authorList>
            <consortium name="DOE Joint Genome Institute"/>
            <consortium name="Mycorrhizal Genomics Consortium"/>
            <person name="Kohler A."/>
            <person name="Kuo A."/>
            <person name="Nagy L.G."/>
            <person name="Floudas D."/>
            <person name="Copeland A."/>
            <person name="Barry K.W."/>
            <person name="Cichocki N."/>
            <person name="Veneault-Fourrey C."/>
            <person name="LaButti K."/>
            <person name="Lindquist E.A."/>
            <person name="Lipzen A."/>
            <person name="Lundell T."/>
            <person name="Morin E."/>
            <person name="Murat C."/>
            <person name="Riley R."/>
            <person name="Ohm R."/>
            <person name="Sun H."/>
            <person name="Tunlid A."/>
            <person name="Henrissat B."/>
            <person name="Grigoriev I.V."/>
            <person name="Hibbett D.S."/>
            <person name="Martin F."/>
        </authorList>
    </citation>
    <scope>NUCLEOTIDE SEQUENCE [LARGE SCALE GENOMIC DNA]</scope>
    <source>
        <strain evidence="9 10">SS14</strain>
    </source>
</reference>
<accession>A0A0C9U9S9</accession>
<evidence type="ECO:0000256" key="3">
    <source>
        <dbReference type="ARBA" id="ARBA00022801"/>
    </source>
</evidence>
<evidence type="ECO:0000313" key="9">
    <source>
        <dbReference type="EMBL" id="KIJ25832.1"/>
    </source>
</evidence>
<dbReference type="InterPro" id="IPR050856">
    <property type="entry name" value="Biotin_carboxylase_complex"/>
</dbReference>
<dbReference type="InterPro" id="IPR011761">
    <property type="entry name" value="ATP-grasp"/>
</dbReference>
<dbReference type="InterPro" id="IPR011764">
    <property type="entry name" value="Biotin_carboxylation_dom"/>
</dbReference>
<dbReference type="InterPro" id="IPR029000">
    <property type="entry name" value="Cyclophilin-like_dom_sf"/>
</dbReference>
<dbReference type="Pfam" id="PF02682">
    <property type="entry name" value="CT_C_D"/>
    <property type="match status" value="1"/>
</dbReference>
<dbReference type="InterPro" id="IPR005482">
    <property type="entry name" value="Biotin_COase_C"/>
</dbReference>
<evidence type="ECO:0000259" key="8">
    <source>
        <dbReference type="PROSITE" id="PS50979"/>
    </source>
</evidence>
<dbReference type="PANTHER" id="PTHR18866">
    <property type="entry name" value="CARBOXYLASE:PYRUVATE/ACETYL-COA/PROPIONYL-COA CARBOXYLASE"/>
    <property type="match status" value="1"/>
</dbReference>
<evidence type="ECO:0000256" key="4">
    <source>
        <dbReference type="ARBA" id="ARBA00022840"/>
    </source>
</evidence>
<evidence type="ECO:0000256" key="6">
    <source>
        <dbReference type="PROSITE-ProRule" id="PRU00409"/>
    </source>
</evidence>
<dbReference type="SUPFAM" id="SSF56059">
    <property type="entry name" value="Glutathione synthetase ATP-binding domain-like"/>
    <property type="match status" value="1"/>
</dbReference>
<evidence type="ECO:0000256" key="1">
    <source>
        <dbReference type="ARBA" id="ARBA00022598"/>
    </source>
</evidence>
<evidence type="ECO:0008006" key="11">
    <source>
        <dbReference type="Google" id="ProtNLM"/>
    </source>
</evidence>
<dbReference type="InterPro" id="IPR003778">
    <property type="entry name" value="CT_A_B"/>
</dbReference>
<dbReference type="Pfam" id="PF02786">
    <property type="entry name" value="CPSase_L_D2"/>
    <property type="match status" value="1"/>
</dbReference>
<dbReference type="InterPro" id="IPR003833">
    <property type="entry name" value="CT_C_D"/>
</dbReference>
<dbReference type="GO" id="GO:0046872">
    <property type="term" value="F:metal ion binding"/>
    <property type="evidence" value="ECO:0007669"/>
    <property type="project" value="InterPro"/>
</dbReference>
<keyword evidence="5" id="KW-0092">Biotin</keyword>
<dbReference type="InterPro" id="IPR011054">
    <property type="entry name" value="Rudment_hybrid_motif"/>
</dbReference>
<dbReference type="OrthoDB" id="196847at2759"/>
<dbReference type="SUPFAM" id="SSF160467">
    <property type="entry name" value="PH0987 N-terminal domain-like"/>
    <property type="match status" value="1"/>
</dbReference>
<dbReference type="Pfam" id="PF02626">
    <property type="entry name" value="CT_A_B"/>
    <property type="match status" value="1"/>
</dbReference>
<dbReference type="Pfam" id="PF02785">
    <property type="entry name" value="Biotin_carb_C"/>
    <property type="match status" value="1"/>
</dbReference>
<dbReference type="InterPro" id="IPR005481">
    <property type="entry name" value="BC-like_N"/>
</dbReference>
<evidence type="ECO:0000259" key="7">
    <source>
        <dbReference type="PROSITE" id="PS50975"/>
    </source>
</evidence>
<dbReference type="PROSITE" id="PS50975">
    <property type="entry name" value="ATP_GRASP"/>
    <property type="match status" value="1"/>
</dbReference>
<dbReference type="SUPFAM" id="SSF52440">
    <property type="entry name" value="PreATP-grasp domain"/>
    <property type="match status" value="1"/>
</dbReference>
<dbReference type="SUPFAM" id="SSF51246">
    <property type="entry name" value="Rudiment single hybrid motif"/>
    <property type="match status" value="1"/>
</dbReference>
<dbReference type="InterPro" id="IPR005479">
    <property type="entry name" value="CPAse_ATP-bd"/>
</dbReference>
<dbReference type="GO" id="GO:0016874">
    <property type="term" value="F:ligase activity"/>
    <property type="evidence" value="ECO:0007669"/>
    <property type="project" value="UniProtKB-KW"/>
</dbReference>
<dbReference type="Gene3D" id="3.30.1360.40">
    <property type="match status" value="1"/>
</dbReference>
<dbReference type="PROSITE" id="PS50979">
    <property type="entry name" value="BC"/>
    <property type="match status" value="1"/>
</dbReference>
<dbReference type="EMBL" id="KN837396">
    <property type="protein sequence ID" value="KIJ25832.1"/>
    <property type="molecule type" value="Genomic_DNA"/>
</dbReference>
<dbReference type="PANTHER" id="PTHR18866:SF128">
    <property type="entry name" value="UREA AMIDOLYASE"/>
    <property type="match status" value="1"/>
</dbReference>
<dbReference type="GO" id="GO:0005524">
    <property type="term" value="F:ATP binding"/>
    <property type="evidence" value="ECO:0007669"/>
    <property type="project" value="UniProtKB-UniRule"/>
</dbReference>
<dbReference type="Gene3D" id="3.30.470.20">
    <property type="entry name" value="ATP-grasp fold, B domain"/>
    <property type="match status" value="1"/>
</dbReference>
<dbReference type="Pfam" id="PF00289">
    <property type="entry name" value="Biotin_carb_N"/>
    <property type="match status" value="1"/>
</dbReference>
<name>A0A0C9U9S9_SPHS4</name>
<dbReference type="PROSITE" id="PS00867">
    <property type="entry name" value="CPSASE_2"/>
    <property type="match status" value="1"/>
</dbReference>
<dbReference type="GO" id="GO:0016787">
    <property type="term" value="F:hydrolase activity"/>
    <property type="evidence" value="ECO:0007669"/>
    <property type="project" value="UniProtKB-KW"/>
</dbReference>
<keyword evidence="10" id="KW-1185">Reference proteome</keyword>
<dbReference type="SMART" id="SM00797">
    <property type="entry name" value="AHS2"/>
    <property type="match status" value="1"/>
</dbReference>
<sequence length="1180" mass="129681">MSTAEEAFNYAEHCLLVVNRGEIALRVLRTAKALGLRTVAVYTPSDARAPHVLFADDAISIPSRNTGGDTEASAYLFIDGIVAAIQGYNKAHQGHPVTLVHPGYGFLSENATFASRVATETGATWLGPRPEVISEMGLKHVARQAAIRAGVPVVPGSDGLLKPGDDDIVDIARNIGLPVILKATAGGGGMGMVICTSEDQLLHEVEKATERAKVLFNEGGVFLERYFAAARHVEIQIFGNGHGEVVHMAERECSIQRRHQKIVEETPSPFLEAHEGLRERMCNAAVALCQMIKYGSAGTVEFIVDDKTGDFFFLEMNTRIQVEHPITEEIYPGLDIVKLMIQQGILERVSPTNGFDKNASEMQQSTYYDLRKRGTEDGKHSHAIEGRIYAENPIENFAPSPGLLQHVDLRTEKEWVRLESWISTGTTVTPFFDPLLCKVIVKGNSREEARQRFVQALEECIVSGSPNNIEYLKAIAESQFFKEGKTTTTVLNTFHYTPRALKIVSTGIDMSIQDLPGRTVGLGIPRTGPMDELAFRLGNMLVGNAETTEGIEMVLLPGMPIVRIKFFCSAVVAVTGREVNVTVNQKVKKTWNRIVVPEGGTLSIKAGTSGNSDGFRVYICIRGGFPGIPAYLGSKSTSVGLGGYQGRALLAGDQIALGHCDPMESDIAGHLPAIPSSLIPTYSSNWVVHVLAGPCDDPEYVTPEGIEKFYATKWTISASSNRMGIRLQSPDGSKIEWARENGGEGGSHPSNILDNAYAPVTVNINGDTPVILTNEGPDMGGYLCLCTVASAERWKIGQLNPGCTVQFSRISWSKAQELQKQVTDYYSAVQASISGSTNAKDAKIPQTILSDTPGPSILHVKPGNNSDENLKVIYRQAGDTGILVDFGVMSLDFFTRARIHAFQTAILEKKIRGLRSLCPCIRSIMCYFDPSEIPQSEFLRLLIQAEGTIPTFLTDMTFPGRRLTLPIVLDDRWNREALERYTQSIRNKAVYLPSNIQYLADNNGLEGPEEALQKLTQSGWLVFGVGFYLACPFLVPIDPRCRLEGQKMNPSRTYTPRGAIGIAGPVAAIYPIESPGGYQLYGRTLPLWQTWGKGTDYHPDKPWLLQPFDQIHFEPITEEEYLKLEKDFDAGLYAFKASNRCIEQTVFSMADYAAFMDSVKDEALVFRQKQSKAKSEVESR</sequence>
<feature type="domain" description="ATP-grasp" evidence="7">
    <location>
        <begin position="143"/>
        <end position="345"/>
    </location>
</feature>
<evidence type="ECO:0000256" key="2">
    <source>
        <dbReference type="ARBA" id="ARBA00022741"/>
    </source>
</evidence>